<dbReference type="Gene3D" id="6.10.140.2220">
    <property type="match status" value="1"/>
</dbReference>
<dbReference type="AlphaFoldDB" id="A0A5N5P3J6"/>
<dbReference type="InterPro" id="IPR001214">
    <property type="entry name" value="SET_dom"/>
</dbReference>
<dbReference type="PANTHER" id="PTHR47420">
    <property type="entry name" value="HISTONE-LYSINE N-METHYLTRANSFERASE ASHR2"/>
    <property type="match status" value="1"/>
</dbReference>
<evidence type="ECO:0000313" key="3">
    <source>
        <dbReference type="Proteomes" id="UP000326939"/>
    </source>
</evidence>
<accession>A0A5N5P3J6</accession>
<comment type="caution">
    <text evidence="2">The sequence shown here is derived from an EMBL/GenBank/DDBJ whole genome shotgun (WGS) entry which is preliminary data.</text>
</comment>
<keyword evidence="3" id="KW-1185">Reference proteome</keyword>
<dbReference type="PANTHER" id="PTHR47420:SF3">
    <property type="entry name" value="HISTONE-LYSINE N-METHYLTRANSFERASE ASHR2"/>
    <property type="match status" value="1"/>
</dbReference>
<dbReference type="CDD" id="cd20071">
    <property type="entry name" value="SET_SMYD"/>
    <property type="match status" value="1"/>
</dbReference>
<dbReference type="InterPro" id="IPR044238">
    <property type="entry name" value="ASHR2-like"/>
</dbReference>
<dbReference type="Gene3D" id="1.10.220.160">
    <property type="match status" value="1"/>
</dbReference>
<dbReference type="Gene3D" id="2.170.270.10">
    <property type="entry name" value="SET domain"/>
    <property type="match status" value="1"/>
</dbReference>
<gene>
    <name evidence="2" type="ORF">DKX38_000495</name>
</gene>
<dbReference type="Pfam" id="PF00856">
    <property type="entry name" value="SET"/>
    <property type="match status" value="1"/>
</dbReference>
<name>A0A5N5P3J6_9ROSI</name>
<sequence length="469" mass="51522">MSVGVNTETLVRIEEIQGRGRGLVSTQPLRGGQIVVVDSPILLYSALPLTKQQHSTFLYCDKCFKTIQSASVSCPACSHRRFCSPTCLSAALASSHGPWVCQSLSRLRDCHDFLQHHSVERQTQAQFLIAAYNLAFVSPSDFQILLSLQGRAEDEDPAIVQSLHSVISSVCPPPPIEGFSFSLELIAALIAKDKFNAFGLMEPLNLNEENGGQRSVRAYGIYPKASLFNHDCLPNACRFDYVDTNNSGNTDIVVRMIHDVPQGREICLSYFPVNNNYSTRRKRLLEDYGFTCDCDRCKVEATWSDDECDGDDNDSEVMEEDVDEPMEAESDGEEIDNGNSNDFPHAYFFLRYMCNRNNCWGTLAPFPPSDGKPSNLLECNACGAIKNDEISYPNGGSGSSCRVRLLELDSYRCPNAIGAGTSCGILFRMGLTSDVLSQIFFLFGSENLGAAPTACGLGGTAPLLQTQRP</sequence>
<proteinExistence type="predicted"/>
<dbReference type="Proteomes" id="UP000326939">
    <property type="component" value="Chromosome 1"/>
</dbReference>
<dbReference type="SMART" id="SM00317">
    <property type="entry name" value="SET"/>
    <property type="match status" value="1"/>
</dbReference>
<reference evidence="3" key="1">
    <citation type="journal article" date="2019" name="Gigascience">
        <title>De novo genome assembly of the endangered Acer yangbiense, a plant species with extremely small populations endemic to Yunnan Province, China.</title>
        <authorList>
            <person name="Yang J."/>
            <person name="Wariss H.M."/>
            <person name="Tao L."/>
            <person name="Zhang R."/>
            <person name="Yun Q."/>
            <person name="Hollingsworth P."/>
            <person name="Dao Z."/>
            <person name="Luo G."/>
            <person name="Guo H."/>
            <person name="Ma Y."/>
            <person name="Sun W."/>
        </authorList>
    </citation>
    <scope>NUCLEOTIDE SEQUENCE [LARGE SCALE GENOMIC DNA]</scope>
    <source>
        <strain evidence="3">cv. br00</strain>
    </source>
</reference>
<dbReference type="EMBL" id="VDCV01000001">
    <property type="protein sequence ID" value="KAB5573301.1"/>
    <property type="molecule type" value="Genomic_DNA"/>
</dbReference>
<dbReference type="SUPFAM" id="SSF82199">
    <property type="entry name" value="SET domain"/>
    <property type="match status" value="1"/>
</dbReference>
<dbReference type="PROSITE" id="PS50280">
    <property type="entry name" value="SET"/>
    <property type="match status" value="1"/>
</dbReference>
<feature type="domain" description="SET" evidence="1">
    <location>
        <begin position="174"/>
        <end position="271"/>
    </location>
</feature>
<evidence type="ECO:0000313" key="2">
    <source>
        <dbReference type="EMBL" id="KAB5573301.1"/>
    </source>
</evidence>
<protein>
    <recommendedName>
        <fullName evidence="1">SET domain-containing protein</fullName>
    </recommendedName>
</protein>
<dbReference type="InterPro" id="IPR046341">
    <property type="entry name" value="SET_dom_sf"/>
</dbReference>
<organism evidence="2 3">
    <name type="scientific">Salix brachista</name>
    <dbReference type="NCBI Taxonomy" id="2182728"/>
    <lineage>
        <taxon>Eukaryota</taxon>
        <taxon>Viridiplantae</taxon>
        <taxon>Streptophyta</taxon>
        <taxon>Embryophyta</taxon>
        <taxon>Tracheophyta</taxon>
        <taxon>Spermatophyta</taxon>
        <taxon>Magnoliopsida</taxon>
        <taxon>eudicotyledons</taxon>
        <taxon>Gunneridae</taxon>
        <taxon>Pentapetalae</taxon>
        <taxon>rosids</taxon>
        <taxon>fabids</taxon>
        <taxon>Malpighiales</taxon>
        <taxon>Salicaceae</taxon>
        <taxon>Saliceae</taxon>
        <taxon>Salix</taxon>
    </lineage>
</organism>
<evidence type="ECO:0000259" key="1">
    <source>
        <dbReference type="PROSITE" id="PS50280"/>
    </source>
</evidence>